<evidence type="ECO:0000313" key="1">
    <source>
        <dbReference type="EMBL" id="ETW80814.1"/>
    </source>
</evidence>
<accession>W4K501</accession>
<evidence type="ECO:0000313" key="2">
    <source>
        <dbReference type="Proteomes" id="UP000030671"/>
    </source>
</evidence>
<dbReference type="HOGENOM" id="CLU_1992917_0_0_1"/>
<dbReference type="KEGG" id="hir:HETIRDRAFT_418767"/>
<dbReference type="RefSeq" id="XP_009547515.1">
    <property type="nucleotide sequence ID" value="XM_009549220.1"/>
</dbReference>
<dbReference type="AlphaFoldDB" id="W4K501"/>
<dbReference type="EMBL" id="KI925459">
    <property type="protein sequence ID" value="ETW80814.1"/>
    <property type="molecule type" value="Genomic_DNA"/>
</dbReference>
<name>W4K501_HETIT</name>
<dbReference type="InParanoid" id="W4K501"/>
<dbReference type="GeneID" id="20673509"/>
<protein>
    <submittedName>
        <fullName evidence="1">Uncharacterized protein</fullName>
    </submittedName>
</protein>
<dbReference type="Proteomes" id="UP000030671">
    <property type="component" value="Unassembled WGS sequence"/>
</dbReference>
<proteinExistence type="predicted"/>
<keyword evidence="2" id="KW-1185">Reference proteome</keyword>
<organism evidence="1 2">
    <name type="scientific">Heterobasidion irregulare (strain TC 32-1)</name>
    <dbReference type="NCBI Taxonomy" id="747525"/>
    <lineage>
        <taxon>Eukaryota</taxon>
        <taxon>Fungi</taxon>
        <taxon>Dikarya</taxon>
        <taxon>Basidiomycota</taxon>
        <taxon>Agaricomycotina</taxon>
        <taxon>Agaricomycetes</taxon>
        <taxon>Russulales</taxon>
        <taxon>Bondarzewiaceae</taxon>
        <taxon>Heterobasidion</taxon>
        <taxon>Heterobasidion annosum species complex</taxon>
    </lineage>
</organism>
<sequence>MPDFVVRDTLKATRTVQEWLTVQSRYIEEQIQAASSCIEFMRSIKPDHDRHLEALRTRISELESYARERQYDLLEEQYQPSERVIDLEALRSIIRAREKSNEVCRTLKHDEEYRVDPSILELLRH</sequence>
<reference evidence="1 2" key="1">
    <citation type="journal article" date="2012" name="New Phytol.">
        <title>Insight into trade-off between wood decay and parasitism from the genome of a fungal forest pathogen.</title>
        <authorList>
            <person name="Olson A."/>
            <person name="Aerts A."/>
            <person name="Asiegbu F."/>
            <person name="Belbahri L."/>
            <person name="Bouzid O."/>
            <person name="Broberg A."/>
            <person name="Canback B."/>
            <person name="Coutinho P.M."/>
            <person name="Cullen D."/>
            <person name="Dalman K."/>
            <person name="Deflorio G."/>
            <person name="van Diepen L.T."/>
            <person name="Dunand C."/>
            <person name="Duplessis S."/>
            <person name="Durling M."/>
            <person name="Gonthier P."/>
            <person name="Grimwood J."/>
            <person name="Fossdal C.G."/>
            <person name="Hansson D."/>
            <person name="Henrissat B."/>
            <person name="Hietala A."/>
            <person name="Himmelstrand K."/>
            <person name="Hoffmeister D."/>
            <person name="Hogberg N."/>
            <person name="James T.Y."/>
            <person name="Karlsson M."/>
            <person name="Kohler A."/>
            <person name="Kues U."/>
            <person name="Lee Y.H."/>
            <person name="Lin Y.C."/>
            <person name="Lind M."/>
            <person name="Lindquist E."/>
            <person name="Lombard V."/>
            <person name="Lucas S."/>
            <person name="Lunden K."/>
            <person name="Morin E."/>
            <person name="Murat C."/>
            <person name="Park J."/>
            <person name="Raffaello T."/>
            <person name="Rouze P."/>
            <person name="Salamov A."/>
            <person name="Schmutz J."/>
            <person name="Solheim H."/>
            <person name="Stahlberg J."/>
            <person name="Velez H."/>
            <person name="de Vries R.P."/>
            <person name="Wiebenga A."/>
            <person name="Woodward S."/>
            <person name="Yakovlev I."/>
            <person name="Garbelotto M."/>
            <person name="Martin F."/>
            <person name="Grigoriev I.V."/>
            <person name="Stenlid J."/>
        </authorList>
    </citation>
    <scope>NUCLEOTIDE SEQUENCE [LARGE SCALE GENOMIC DNA]</scope>
    <source>
        <strain evidence="1 2">TC 32-1</strain>
    </source>
</reference>
<gene>
    <name evidence="1" type="ORF">HETIRDRAFT_418767</name>
</gene>